<name>A0A1R4EGY5_9GAMM</name>
<dbReference type="Pfam" id="PF01029">
    <property type="entry name" value="NusB"/>
    <property type="match status" value="1"/>
</dbReference>
<protein>
    <recommendedName>
        <fullName evidence="6">Transcription antitermination protein NusB</fullName>
    </recommendedName>
    <alternativeName>
        <fullName evidence="6">Antitermination factor NusB</fullName>
    </alternativeName>
</protein>
<dbReference type="GO" id="GO:0006353">
    <property type="term" value="P:DNA-templated transcription termination"/>
    <property type="evidence" value="ECO:0007669"/>
    <property type="project" value="UniProtKB-UniRule"/>
</dbReference>
<dbReference type="PANTHER" id="PTHR11078">
    <property type="entry name" value="N UTILIZATION SUBSTANCE PROTEIN B-RELATED"/>
    <property type="match status" value="1"/>
</dbReference>
<evidence type="ECO:0000256" key="4">
    <source>
        <dbReference type="ARBA" id="ARBA00023015"/>
    </source>
</evidence>
<evidence type="ECO:0000256" key="5">
    <source>
        <dbReference type="ARBA" id="ARBA00023163"/>
    </source>
</evidence>
<keyword evidence="3 6" id="KW-0694">RNA-binding</keyword>
<evidence type="ECO:0000256" key="1">
    <source>
        <dbReference type="ARBA" id="ARBA00005952"/>
    </source>
</evidence>
<dbReference type="InterPro" id="IPR006027">
    <property type="entry name" value="NusB_RsmB_TIM44"/>
</dbReference>
<dbReference type="AlphaFoldDB" id="A0A1R4EGY5"/>
<comment type="function">
    <text evidence="6">Involved in transcription antitermination. Required for transcription of ribosomal RNA (rRNA) genes. Binds specifically to the boxA antiterminator sequence of the ribosomal RNA (rrn) operons.</text>
</comment>
<dbReference type="GO" id="GO:0003723">
    <property type="term" value="F:RNA binding"/>
    <property type="evidence" value="ECO:0007669"/>
    <property type="project" value="UniProtKB-UniRule"/>
</dbReference>
<keyword evidence="5 6" id="KW-0804">Transcription</keyword>
<feature type="region of interest" description="Disordered" evidence="7">
    <location>
        <begin position="193"/>
        <end position="243"/>
    </location>
</feature>
<keyword evidence="4 6" id="KW-0805">Transcription regulation</keyword>
<comment type="similarity">
    <text evidence="1 6">Belongs to the NusB family.</text>
</comment>
<dbReference type="Gene3D" id="1.10.940.10">
    <property type="entry name" value="NusB-like"/>
    <property type="match status" value="1"/>
</dbReference>
<accession>A0A1R4EGY5</accession>
<reference evidence="10" key="1">
    <citation type="submission" date="2017-02" db="EMBL/GenBank/DDBJ databases">
        <authorList>
            <person name="Mornico D."/>
        </authorList>
    </citation>
    <scope>NUCLEOTIDE SEQUENCE [LARGE SCALE GENOMIC DNA]</scope>
</reference>
<dbReference type="GO" id="GO:0005829">
    <property type="term" value="C:cytosol"/>
    <property type="evidence" value="ECO:0007669"/>
    <property type="project" value="TreeGrafter"/>
</dbReference>
<dbReference type="InterPro" id="IPR011605">
    <property type="entry name" value="NusB_fam"/>
</dbReference>
<dbReference type="HAMAP" id="MF_00073">
    <property type="entry name" value="NusB"/>
    <property type="match status" value="1"/>
</dbReference>
<evidence type="ECO:0000313" key="10">
    <source>
        <dbReference type="Proteomes" id="UP000188169"/>
    </source>
</evidence>
<dbReference type="RefSeq" id="WP_077449161.1">
    <property type="nucleotide sequence ID" value="NZ_FUGD01000104.1"/>
</dbReference>
<keyword evidence="10" id="KW-1185">Reference proteome</keyword>
<dbReference type="GO" id="GO:0031564">
    <property type="term" value="P:transcription antitermination"/>
    <property type="evidence" value="ECO:0007669"/>
    <property type="project" value="UniProtKB-KW"/>
</dbReference>
<organism evidence="9 10">
    <name type="scientific">Psychrobacter pasteurii</name>
    <dbReference type="NCBI Taxonomy" id="1945520"/>
    <lineage>
        <taxon>Bacteria</taxon>
        <taxon>Pseudomonadati</taxon>
        <taxon>Pseudomonadota</taxon>
        <taxon>Gammaproteobacteria</taxon>
        <taxon>Moraxellales</taxon>
        <taxon>Moraxellaceae</taxon>
        <taxon>Psychrobacter</taxon>
    </lineage>
</organism>
<dbReference type="Proteomes" id="UP000188169">
    <property type="component" value="Unassembled WGS sequence"/>
</dbReference>
<evidence type="ECO:0000256" key="2">
    <source>
        <dbReference type="ARBA" id="ARBA00022814"/>
    </source>
</evidence>
<keyword evidence="2 6" id="KW-0889">Transcription antitermination</keyword>
<evidence type="ECO:0000256" key="3">
    <source>
        <dbReference type="ARBA" id="ARBA00022884"/>
    </source>
</evidence>
<feature type="compositionally biased region" description="Basic residues" evidence="7">
    <location>
        <begin position="233"/>
        <end position="243"/>
    </location>
</feature>
<feature type="domain" description="NusB/RsmB/TIM44" evidence="8">
    <location>
        <begin position="30"/>
        <end position="167"/>
    </location>
</feature>
<evidence type="ECO:0000259" key="8">
    <source>
        <dbReference type="Pfam" id="PF01029"/>
    </source>
</evidence>
<proteinExistence type="inferred from homology"/>
<dbReference type="InterPro" id="IPR035926">
    <property type="entry name" value="NusB-like_sf"/>
</dbReference>
<sequence>MSNQNPAHTEDNNQFDINESSYKTSHAAVRKARRFALQGLYEWLMTDHRFEQTGKGEWKANPPHDIAARTRASNAMHTVHLGYYHSMMRDIPEQIEELEALILQHLDRPIDQIDMVEHAVLLIGAYELKHSLHIPYKVVLDEAMKLNTHFGATDAHKLINAVMDKLAAELRTVEVEADTGTGYKQKKQQAKAAQKSVEKAEDNAFDSDDAKQVESDLAEEPQATEVEQQPRQPKPRIGLKSKK</sequence>
<dbReference type="STRING" id="1945520.A1019T_01759"/>
<dbReference type="OrthoDB" id="9789556at2"/>
<feature type="compositionally biased region" description="Basic and acidic residues" evidence="7">
    <location>
        <begin position="196"/>
        <end position="214"/>
    </location>
</feature>
<gene>
    <name evidence="6" type="primary">nusB</name>
    <name evidence="9" type="ORF">A1019T_01759</name>
</gene>
<dbReference type="PANTHER" id="PTHR11078:SF3">
    <property type="entry name" value="ANTITERMINATION NUSB DOMAIN-CONTAINING PROTEIN"/>
    <property type="match status" value="1"/>
</dbReference>
<dbReference type="NCBIfam" id="TIGR01951">
    <property type="entry name" value="nusB"/>
    <property type="match status" value="1"/>
</dbReference>
<dbReference type="SUPFAM" id="SSF48013">
    <property type="entry name" value="NusB-like"/>
    <property type="match status" value="1"/>
</dbReference>
<dbReference type="EMBL" id="FUGD01000104">
    <property type="protein sequence ID" value="SJM37775.1"/>
    <property type="molecule type" value="Genomic_DNA"/>
</dbReference>
<evidence type="ECO:0000256" key="6">
    <source>
        <dbReference type="HAMAP-Rule" id="MF_00073"/>
    </source>
</evidence>
<evidence type="ECO:0000313" key="9">
    <source>
        <dbReference type="EMBL" id="SJM37775.1"/>
    </source>
</evidence>
<evidence type="ECO:0000256" key="7">
    <source>
        <dbReference type="SAM" id="MobiDB-lite"/>
    </source>
</evidence>